<dbReference type="Proteomes" id="UP000253437">
    <property type="component" value="Unassembled WGS sequence"/>
</dbReference>
<dbReference type="Gene3D" id="3.10.450.40">
    <property type="match status" value="1"/>
</dbReference>
<evidence type="ECO:0000313" key="2">
    <source>
        <dbReference type="Proteomes" id="UP000253437"/>
    </source>
</evidence>
<organism evidence="1 2">
    <name type="scientific">Vibrio harveyi</name>
    <name type="common">Beneckea harveyi</name>
    <dbReference type="NCBI Taxonomy" id="669"/>
    <lineage>
        <taxon>Bacteria</taxon>
        <taxon>Pseudomonadati</taxon>
        <taxon>Pseudomonadota</taxon>
        <taxon>Gammaproteobacteria</taxon>
        <taxon>Vibrionales</taxon>
        <taxon>Vibrionaceae</taxon>
        <taxon>Vibrio</taxon>
    </lineage>
</organism>
<dbReference type="EMBL" id="QOUW02000007">
    <property type="protein sequence ID" value="RIW17881.1"/>
    <property type="molecule type" value="Genomic_DNA"/>
</dbReference>
<dbReference type="SUPFAM" id="SSF160719">
    <property type="entry name" value="gpW/gp25-like"/>
    <property type="match status" value="1"/>
</dbReference>
<accession>A0A8B3DK50</accession>
<evidence type="ECO:0000313" key="1">
    <source>
        <dbReference type="EMBL" id="RIW17881.1"/>
    </source>
</evidence>
<dbReference type="AlphaFoldDB" id="A0A8B3DK50"/>
<comment type="caution">
    <text evidence="1">The sequence shown here is derived from an EMBL/GenBank/DDBJ whole genome shotgun (WGS) entry which is preliminary data.</text>
</comment>
<reference evidence="1 2" key="1">
    <citation type="submission" date="2018-08" db="EMBL/GenBank/DDBJ databases">
        <title>Vibrio harveyi strains pathogenic to white snook Centropomus viridis Lockington (1877) and potential probiotic bacteria.</title>
        <authorList>
            <person name="Soto-Rodriguez S."/>
            <person name="Gomez-Gil B."/>
            <person name="Lozano-Olvera R."/>
        </authorList>
    </citation>
    <scope>NUCLEOTIDE SEQUENCE [LARGE SCALE GENOMIC DNA]</scope>
    <source>
        <strain evidence="1 2">CAIM 1508</strain>
    </source>
</reference>
<name>A0A8B3DK50_VIBHA</name>
<dbReference type="RefSeq" id="WP_114091723.1">
    <property type="nucleotide sequence ID" value="NZ_QOUW02000007.1"/>
</dbReference>
<proteinExistence type="predicted"/>
<protein>
    <submittedName>
        <fullName evidence="1">Uncharacterized protein</fullName>
    </submittedName>
</protein>
<sequence length="113" mass="12706">MQEIDYKLGVDTEGVIVSEPIEVLAVRVSEWLDTPQGQMWGAPHWGNRLRAYKHEPMNSDTEAAIENSILLTLPNDVKGVILESIDVRAVEFDLYRISIKIKGSTKIVKEVSL</sequence>
<gene>
    <name evidence="1" type="ORF">DS957_003705</name>
</gene>